<dbReference type="GO" id="GO:0006753">
    <property type="term" value="P:nucleoside phosphate metabolic process"/>
    <property type="evidence" value="ECO:0007669"/>
    <property type="project" value="TreeGrafter"/>
</dbReference>
<dbReference type="InterPro" id="IPR000086">
    <property type="entry name" value="NUDIX_hydrolase_dom"/>
</dbReference>
<name>A0A5C6LQZ9_9BACT</name>
<protein>
    <recommendedName>
        <fullName evidence="4">GDP-mannose pyrophosphatase</fullName>
    </recommendedName>
    <alternativeName>
        <fullName evidence="6">GDP-mannose hydrolase</fullName>
    </alternativeName>
    <alternativeName>
        <fullName evidence="7">GDPMK</fullName>
    </alternativeName>
</protein>
<keyword evidence="10" id="KW-1185">Reference proteome</keyword>
<dbReference type="PANTHER" id="PTHR11839">
    <property type="entry name" value="UDP/ADP-SUGAR PYROPHOSPHATASE"/>
    <property type="match status" value="1"/>
</dbReference>
<dbReference type="Proteomes" id="UP000318815">
    <property type="component" value="Unassembled WGS sequence"/>
</dbReference>
<comment type="cofactor">
    <cofactor evidence="2">
        <name>Mg(2+)</name>
        <dbReference type="ChEBI" id="CHEBI:18420"/>
    </cofactor>
</comment>
<evidence type="ECO:0000256" key="2">
    <source>
        <dbReference type="ARBA" id="ARBA00001946"/>
    </source>
</evidence>
<feature type="domain" description="Nudix hydrolase" evidence="8">
    <location>
        <begin position="42"/>
        <end position="173"/>
    </location>
</feature>
<dbReference type="GO" id="GO:0016787">
    <property type="term" value="F:hydrolase activity"/>
    <property type="evidence" value="ECO:0007669"/>
    <property type="project" value="UniProtKB-KW"/>
</dbReference>
<evidence type="ECO:0000256" key="6">
    <source>
        <dbReference type="ARBA" id="ARBA00032162"/>
    </source>
</evidence>
<keyword evidence="5 9" id="KW-0378">Hydrolase</keyword>
<dbReference type="OrthoDB" id="9806150at2"/>
<dbReference type="EMBL" id="VOHS01000021">
    <property type="protein sequence ID" value="TWV98919.1"/>
    <property type="molecule type" value="Genomic_DNA"/>
</dbReference>
<dbReference type="AlphaFoldDB" id="A0A5C6LQZ9"/>
<dbReference type="CDD" id="cd03424">
    <property type="entry name" value="NUDIX_ADPRase_Nudt5_UGPPase_Nudt14"/>
    <property type="match status" value="1"/>
</dbReference>
<evidence type="ECO:0000256" key="7">
    <source>
        <dbReference type="ARBA" id="ARBA00032272"/>
    </source>
</evidence>
<accession>A0A5C6LQZ9</accession>
<organism evidence="9 10">
    <name type="scientific">Chitinophaga pinensis</name>
    <dbReference type="NCBI Taxonomy" id="79329"/>
    <lineage>
        <taxon>Bacteria</taxon>
        <taxon>Pseudomonadati</taxon>
        <taxon>Bacteroidota</taxon>
        <taxon>Chitinophagia</taxon>
        <taxon>Chitinophagales</taxon>
        <taxon>Chitinophagaceae</taxon>
        <taxon>Chitinophaga</taxon>
    </lineage>
</organism>
<dbReference type="SUPFAM" id="SSF55811">
    <property type="entry name" value="Nudix"/>
    <property type="match status" value="1"/>
</dbReference>
<comment type="caution">
    <text evidence="9">The sequence shown here is derived from an EMBL/GenBank/DDBJ whole genome shotgun (WGS) entry which is preliminary data.</text>
</comment>
<proteinExistence type="inferred from homology"/>
<dbReference type="GO" id="GO:0019693">
    <property type="term" value="P:ribose phosphate metabolic process"/>
    <property type="evidence" value="ECO:0007669"/>
    <property type="project" value="TreeGrafter"/>
</dbReference>
<gene>
    <name evidence="9" type="ORF">FEF09_19490</name>
</gene>
<sequence length="188" mass="21483">MASLDWKTLSSEYLFKDNWLTARRDKCETPQGKIVEPYYVLEYNDWVNCVAVTADGRIIMVRQFRQGIGKAVLEIPGGTMDDTDPSPEFAMRRELLEETGYEFDKLINLGAVAPNPASSNNLTHMFLATGGRKVQDQDLDENEEIELVLMDLEDVEKLLLDNQILQSLHVSCLFYALLRLKELKIQHS</sequence>
<evidence type="ECO:0000256" key="1">
    <source>
        <dbReference type="ARBA" id="ARBA00000847"/>
    </source>
</evidence>
<dbReference type="PANTHER" id="PTHR11839:SF18">
    <property type="entry name" value="NUDIX HYDROLASE DOMAIN-CONTAINING PROTEIN"/>
    <property type="match status" value="1"/>
</dbReference>
<dbReference type="RefSeq" id="WP_146306669.1">
    <property type="nucleotide sequence ID" value="NZ_VOHS01000021.1"/>
</dbReference>
<dbReference type="Pfam" id="PF00293">
    <property type="entry name" value="NUDIX"/>
    <property type="match status" value="1"/>
</dbReference>
<evidence type="ECO:0000313" key="9">
    <source>
        <dbReference type="EMBL" id="TWV98919.1"/>
    </source>
</evidence>
<evidence type="ECO:0000313" key="10">
    <source>
        <dbReference type="Proteomes" id="UP000318815"/>
    </source>
</evidence>
<evidence type="ECO:0000256" key="5">
    <source>
        <dbReference type="ARBA" id="ARBA00022801"/>
    </source>
</evidence>
<evidence type="ECO:0000256" key="3">
    <source>
        <dbReference type="ARBA" id="ARBA00007275"/>
    </source>
</evidence>
<dbReference type="InterPro" id="IPR015797">
    <property type="entry name" value="NUDIX_hydrolase-like_dom_sf"/>
</dbReference>
<evidence type="ECO:0000256" key="4">
    <source>
        <dbReference type="ARBA" id="ARBA00016377"/>
    </source>
</evidence>
<reference evidence="9 10" key="1">
    <citation type="submission" date="2019-08" db="EMBL/GenBank/DDBJ databases">
        <title>Whole genome sequencing of chitin degrading bacteria Chitinophaga pinensis YS16.</title>
        <authorList>
            <person name="Singh R.P."/>
            <person name="Manchanda G."/>
            <person name="Maurya I.K."/>
            <person name="Joshi N.K."/>
            <person name="Srivastava A.K."/>
        </authorList>
    </citation>
    <scope>NUCLEOTIDE SEQUENCE [LARGE SCALE GENOMIC DNA]</scope>
    <source>
        <strain evidence="9 10">YS-16</strain>
    </source>
</reference>
<comment type="similarity">
    <text evidence="3">Belongs to the Nudix hydrolase family. NudK subfamily.</text>
</comment>
<evidence type="ECO:0000259" key="8">
    <source>
        <dbReference type="PROSITE" id="PS51462"/>
    </source>
</evidence>
<dbReference type="Gene3D" id="3.90.79.10">
    <property type="entry name" value="Nucleoside Triphosphate Pyrophosphohydrolase"/>
    <property type="match status" value="1"/>
</dbReference>
<dbReference type="PROSITE" id="PS51462">
    <property type="entry name" value="NUDIX"/>
    <property type="match status" value="1"/>
</dbReference>
<comment type="catalytic activity">
    <reaction evidence="1">
        <text>GDP-alpha-D-mannose + H2O = alpha-D-mannose 1-phosphate + GMP + 2 H(+)</text>
        <dbReference type="Rhea" id="RHEA:27978"/>
        <dbReference type="ChEBI" id="CHEBI:15377"/>
        <dbReference type="ChEBI" id="CHEBI:15378"/>
        <dbReference type="ChEBI" id="CHEBI:57527"/>
        <dbReference type="ChEBI" id="CHEBI:58115"/>
        <dbReference type="ChEBI" id="CHEBI:58409"/>
    </reaction>
</comment>